<dbReference type="PANTHER" id="PTHR24223:SF399">
    <property type="entry name" value="ABC TRANSPORTER ATNG"/>
    <property type="match status" value="1"/>
</dbReference>
<evidence type="ECO:0000313" key="4">
    <source>
        <dbReference type="Proteomes" id="UP000002035"/>
    </source>
</evidence>
<dbReference type="OrthoDB" id="6500128at2759"/>
<dbReference type="Gene3D" id="3.40.50.300">
    <property type="entry name" value="P-loop containing nucleotide triphosphate hydrolases"/>
    <property type="match status" value="1"/>
</dbReference>
<keyword evidence="2" id="KW-0067">ATP-binding</keyword>
<dbReference type="STRING" id="554155.C5FP31"/>
<dbReference type="GeneID" id="9230082"/>
<proteinExistence type="predicted"/>
<dbReference type="eggNOG" id="KOG0054">
    <property type="taxonomic scope" value="Eukaryota"/>
</dbReference>
<keyword evidence="4" id="KW-1185">Reference proteome</keyword>
<dbReference type="SUPFAM" id="SSF52540">
    <property type="entry name" value="P-loop containing nucleoside triphosphate hydrolases"/>
    <property type="match status" value="1"/>
</dbReference>
<dbReference type="GO" id="GO:0016020">
    <property type="term" value="C:membrane"/>
    <property type="evidence" value="ECO:0007669"/>
    <property type="project" value="TreeGrafter"/>
</dbReference>
<dbReference type="PANTHER" id="PTHR24223">
    <property type="entry name" value="ATP-BINDING CASSETTE SUB-FAMILY C"/>
    <property type="match status" value="1"/>
</dbReference>
<dbReference type="GO" id="GO:0042626">
    <property type="term" value="F:ATPase-coupled transmembrane transporter activity"/>
    <property type="evidence" value="ECO:0007669"/>
    <property type="project" value="TreeGrafter"/>
</dbReference>
<dbReference type="EMBL" id="DS995704">
    <property type="protein sequence ID" value="EEQ31884.1"/>
    <property type="molecule type" value="Genomic_DNA"/>
</dbReference>
<reference evidence="4" key="1">
    <citation type="journal article" date="2012" name="MBio">
        <title>Comparative genome analysis of Trichophyton rubrum and related dermatophytes reveals candidate genes involved in infection.</title>
        <authorList>
            <person name="Martinez D.A."/>
            <person name="Oliver B.G."/>
            <person name="Graeser Y."/>
            <person name="Goldberg J.M."/>
            <person name="Li W."/>
            <person name="Martinez-Rossi N.M."/>
            <person name="Monod M."/>
            <person name="Shelest E."/>
            <person name="Barton R.C."/>
            <person name="Birch E."/>
            <person name="Brakhage A.A."/>
            <person name="Chen Z."/>
            <person name="Gurr S.J."/>
            <person name="Heiman D."/>
            <person name="Heitman J."/>
            <person name="Kosti I."/>
            <person name="Rossi A."/>
            <person name="Saif S."/>
            <person name="Samalova M."/>
            <person name="Saunders C.W."/>
            <person name="Shea T."/>
            <person name="Summerbell R.C."/>
            <person name="Xu J."/>
            <person name="Young S."/>
            <person name="Zeng Q."/>
            <person name="Birren B.W."/>
            <person name="Cuomo C.A."/>
            <person name="White T.C."/>
        </authorList>
    </citation>
    <scope>NUCLEOTIDE SEQUENCE [LARGE SCALE GENOMIC DNA]</scope>
    <source>
        <strain evidence="4">ATCC MYA-4605 / CBS 113480</strain>
    </source>
</reference>
<dbReference type="HOGENOM" id="CLU_619587_0_0_1"/>
<dbReference type="InterPro" id="IPR027417">
    <property type="entry name" value="P-loop_NTPase"/>
</dbReference>
<dbReference type="AlphaFoldDB" id="C5FP31"/>
<dbReference type="Proteomes" id="UP000002035">
    <property type="component" value="Unassembled WGS sequence"/>
</dbReference>
<evidence type="ECO:0000256" key="2">
    <source>
        <dbReference type="ARBA" id="ARBA00022840"/>
    </source>
</evidence>
<evidence type="ECO:0000256" key="1">
    <source>
        <dbReference type="ARBA" id="ARBA00022741"/>
    </source>
</evidence>
<dbReference type="InterPro" id="IPR050173">
    <property type="entry name" value="ABC_transporter_C-like"/>
</dbReference>
<evidence type="ECO:0000313" key="3">
    <source>
        <dbReference type="EMBL" id="EEQ31884.1"/>
    </source>
</evidence>
<dbReference type="VEuPathDB" id="FungiDB:MCYG_04703"/>
<dbReference type="GO" id="GO:0005524">
    <property type="term" value="F:ATP binding"/>
    <property type="evidence" value="ECO:0007669"/>
    <property type="project" value="UniProtKB-KW"/>
</dbReference>
<protein>
    <submittedName>
        <fullName evidence="3">Uncharacterized protein</fullName>
    </submittedName>
</protein>
<accession>C5FP31</accession>
<keyword evidence="1" id="KW-0547">Nucleotide-binding</keyword>
<name>C5FP31_ARTOC</name>
<dbReference type="RefSeq" id="XP_002846966.1">
    <property type="nucleotide sequence ID" value="XM_002846920.1"/>
</dbReference>
<gene>
    <name evidence="3" type="ORF">MCYG_04703</name>
</gene>
<sequence>MHESSISTILTISLGAKIVLFFLEAQAKHGYLKEPYNSYSPESSCGILNWSFLLWLNDLFITSFKKIMTYEVLSRIDERIDSRVLEEKIGRAWDAHTAICLLLEWLLTIPPRLALVGLNYAQPLMTSRALNLLSNKTPKNPGTMIQDGLQFEGAALILMSTDIESIVDSLEPMNEIWRSTIEIAIGIWLLERQLGENCVVPIIIILHNYGVKRSKNDAKSFLFELPLSDGFMWLIIDPTLLGAALNTTLVLNQSLQKFIRSWTSLETSLGAIARVKSCIASTPTEGHPGEDRKPPAVRPSRGEIKFESVSASYDGVCRALSNITMRLQPGEKIGICGRAGSGKSSIILSLLWLLDISTSSIVKNTAKEDKEITRTTTLICFGPLSRQLQASALLYITIPGEIVKELLLKVVGTVSWKWNLGSRDLVAVISERVILSPEYGCT</sequence>
<organism evidence="3 4">
    <name type="scientific">Arthroderma otae (strain ATCC MYA-4605 / CBS 113480)</name>
    <name type="common">Microsporum canis</name>
    <dbReference type="NCBI Taxonomy" id="554155"/>
    <lineage>
        <taxon>Eukaryota</taxon>
        <taxon>Fungi</taxon>
        <taxon>Dikarya</taxon>
        <taxon>Ascomycota</taxon>
        <taxon>Pezizomycotina</taxon>
        <taxon>Eurotiomycetes</taxon>
        <taxon>Eurotiomycetidae</taxon>
        <taxon>Onygenales</taxon>
        <taxon>Arthrodermataceae</taxon>
        <taxon>Microsporum</taxon>
    </lineage>
</organism>